<dbReference type="InParanoid" id="A0A5C3P987"/>
<evidence type="ECO:0000313" key="1">
    <source>
        <dbReference type="EMBL" id="TFK85832.1"/>
    </source>
</evidence>
<evidence type="ECO:0000313" key="2">
    <source>
        <dbReference type="Proteomes" id="UP000308197"/>
    </source>
</evidence>
<accession>A0A5C3P987</accession>
<dbReference type="EMBL" id="ML211230">
    <property type="protein sequence ID" value="TFK85832.1"/>
    <property type="molecule type" value="Genomic_DNA"/>
</dbReference>
<dbReference type="AlphaFoldDB" id="A0A5C3P987"/>
<keyword evidence="2" id="KW-1185">Reference proteome</keyword>
<organism evidence="1 2">
    <name type="scientific">Polyporus arcularius HHB13444</name>
    <dbReference type="NCBI Taxonomy" id="1314778"/>
    <lineage>
        <taxon>Eukaryota</taxon>
        <taxon>Fungi</taxon>
        <taxon>Dikarya</taxon>
        <taxon>Basidiomycota</taxon>
        <taxon>Agaricomycotina</taxon>
        <taxon>Agaricomycetes</taxon>
        <taxon>Polyporales</taxon>
        <taxon>Polyporaceae</taxon>
        <taxon>Polyporus</taxon>
    </lineage>
</organism>
<gene>
    <name evidence="1" type="ORF">K466DRAFT_664217</name>
</gene>
<reference evidence="1 2" key="1">
    <citation type="journal article" date="2019" name="Nat. Ecol. Evol.">
        <title>Megaphylogeny resolves global patterns of mushroom evolution.</title>
        <authorList>
            <person name="Varga T."/>
            <person name="Krizsan K."/>
            <person name="Foldi C."/>
            <person name="Dima B."/>
            <person name="Sanchez-Garcia M."/>
            <person name="Sanchez-Ramirez S."/>
            <person name="Szollosi G.J."/>
            <person name="Szarkandi J.G."/>
            <person name="Papp V."/>
            <person name="Albert L."/>
            <person name="Andreopoulos W."/>
            <person name="Angelini C."/>
            <person name="Antonin V."/>
            <person name="Barry K.W."/>
            <person name="Bougher N.L."/>
            <person name="Buchanan P."/>
            <person name="Buyck B."/>
            <person name="Bense V."/>
            <person name="Catcheside P."/>
            <person name="Chovatia M."/>
            <person name="Cooper J."/>
            <person name="Damon W."/>
            <person name="Desjardin D."/>
            <person name="Finy P."/>
            <person name="Geml J."/>
            <person name="Haridas S."/>
            <person name="Hughes K."/>
            <person name="Justo A."/>
            <person name="Karasinski D."/>
            <person name="Kautmanova I."/>
            <person name="Kiss B."/>
            <person name="Kocsube S."/>
            <person name="Kotiranta H."/>
            <person name="LaButti K.M."/>
            <person name="Lechner B.E."/>
            <person name="Liimatainen K."/>
            <person name="Lipzen A."/>
            <person name="Lukacs Z."/>
            <person name="Mihaltcheva S."/>
            <person name="Morgado L.N."/>
            <person name="Niskanen T."/>
            <person name="Noordeloos M.E."/>
            <person name="Ohm R.A."/>
            <person name="Ortiz-Santana B."/>
            <person name="Ovrebo C."/>
            <person name="Racz N."/>
            <person name="Riley R."/>
            <person name="Savchenko A."/>
            <person name="Shiryaev A."/>
            <person name="Soop K."/>
            <person name="Spirin V."/>
            <person name="Szebenyi C."/>
            <person name="Tomsovsky M."/>
            <person name="Tulloss R.E."/>
            <person name="Uehling J."/>
            <person name="Grigoriev I.V."/>
            <person name="Vagvolgyi C."/>
            <person name="Papp T."/>
            <person name="Martin F.M."/>
            <person name="Miettinen O."/>
            <person name="Hibbett D.S."/>
            <person name="Nagy L.G."/>
        </authorList>
    </citation>
    <scope>NUCLEOTIDE SEQUENCE [LARGE SCALE GENOMIC DNA]</scope>
    <source>
        <strain evidence="1 2">HHB13444</strain>
    </source>
</reference>
<protein>
    <submittedName>
        <fullName evidence="1">Uncharacterized protein</fullName>
    </submittedName>
</protein>
<dbReference type="STRING" id="1314778.A0A5C3P987"/>
<name>A0A5C3P987_9APHY</name>
<sequence>MANIIPILTVILTGGELLVKIKEVAEKLIPDVPKELKDKFRYIQARTHFDNGKYWDAPGGTGPFTQLVFTGCNQDLEPGGVAGGTAFRLSLDAEHYYDFALGWTHPSVGALKASVVEGTQKAKDAYEAATPEGNALVSTFVFEGKDKDNNKAQFKIHISATPGVQSLYVLKQVEVGKDAV</sequence>
<dbReference type="Proteomes" id="UP000308197">
    <property type="component" value="Unassembled WGS sequence"/>
</dbReference>
<proteinExistence type="predicted"/>